<evidence type="ECO:0000256" key="2">
    <source>
        <dbReference type="ARBA" id="ARBA00022448"/>
    </source>
</evidence>
<feature type="binding site" evidence="11">
    <location>
        <position position="434"/>
    </location>
    <ligand>
        <name>K(+)</name>
        <dbReference type="ChEBI" id="CHEBI:29103"/>
    </ligand>
</feature>
<protein>
    <recommendedName>
        <fullName evidence="10">Trk system potassium uptake protein</fullName>
    </recommendedName>
</protein>
<keyword evidence="10" id="KW-0997">Cell inner membrane</keyword>
<dbReference type="RefSeq" id="WP_252161014.1">
    <property type="nucleotide sequence ID" value="NZ_CP098809.1"/>
</dbReference>
<feature type="transmembrane region" description="Helical" evidence="12">
    <location>
        <begin position="354"/>
        <end position="373"/>
    </location>
</feature>
<feature type="transmembrane region" description="Helical" evidence="12">
    <location>
        <begin position="423"/>
        <end position="443"/>
    </location>
</feature>
<feature type="binding site" evidence="11">
    <location>
        <position position="316"/>
    </location>
    <ligand>
        <name>K(+)</name>
        <dbReference type="ChEBI" id="CHEBI:29103"/>
    </ligand>
</feature>
<dbReference type="InterPro" id="IPR003445">
    <property type="entry name" value="Cat_transpt"/>
</dbReference>
<evidence type="ECO:0000256" key="8">
    <source>
        <dbReference type="ARBA" id="ARBA00023065"/>
    </source>
</evidence>
<dbReference type="GO" id="GO:0046872">
    <property type="term" value="F:metal ion binding"/>
    <property type="evidence" value="ECO:0007669"/>
    <property type="project" value="UniProtKB-KW"/>
</dbReference>
<evidence type="ECO:0000256" key="11">
    <source>
        <dbReference type="PIRSR" id="PIRSR006247-1"/>
    </source>
</evidence>
<evidence type="ECO:0000256" key="6">
    <source>
        <dbReference type="ARBA" id="ARBA00022958"/>
    </source>
</evidence>
<evidence type="ECO:0000313" key="13">
    <source>
        <dbReference type="EMBL" id="USJ27343.1"/>
    </source>
</evidence>
<evidence type="ECO:0000256" key="12">
    <source>
        <dbReference type="SAM" id="Phobius"/>
    </source>
</evidence>
<dbReference type="PANTHER" id="PTHR32024">
    <property type="entry name" value="TRK SYSTEM POTASSIUM UPTAKE PROTEIN TRKG-RELATED"/>
    <property type="match status" value="1"/>
</dbReference>
<keyword evidence="6 10" id="KW-0630">Potassium</keyword>
<feature type="transmembrane region" description="Helical" evidence="12">
    <location>
        <begin position="71"/>
        <end position="93"/>
    </location>
</feature>
<keyword evidence="2 10" id="KW-0813">Transport</keyword>
<dbReference type="Proteomes" id="UP001055460">
    <property type="component" value="Plasmid pB"/>
</dbReference>
<feature type="transmembrane region" description="Helical" evidence="12">
    <location>
        <begin position="238"/>
        <end position="261"/>
    </location>
</feature>
<evidence type="ECO:0000256" key="7">
    <source>
        <dbReference type="ARBA" id="ARBA00022989"/>
    </source>
</evidence>
<evidence type="ECO:0000256" key="4">
    <source>
        <dbReference type="ARBA" id="ARBA00022538"/>
    </source>
</evidence>
<evidence type="ECO:0000256" key="10">
    <source>
        <dbReference type="PIRNR" id="PIRNR006247"/>
    </source>
</evidence>
<keyword evidence="9 10" id="KW-0472">Membrane</keyword>
<feature type="binding site" evidence="11">
    <location>
        <position position="113"/>
    </location>
    <ligand>
        <name>K(+)</name>
        <dbReference type="ChEBI" id="CHEBI:29103"/>
    </ligand>
</feature>
<keyword evidence="11" id="KW-0479">Metal-binding</keyword>
<geneLocation type="plasmid" evidence="13 14">
    <name>pB</name>
</geneLocation>
<evidence type="ECO:0000256" key="5">
    <source>
        <dbReference type="ARBA" id="ARBA00022692"/>
    </source>
</evidence>
<feature type="binding site" evidence="11">
    <location>
        <position position="433"/>
    </location>
    <ligand>
        <name>K(+)</name>
        <dbReference type="ChEBI" id="CHEBI:29103"/>
    </ligand>
</feature>
<keyword evidence="8 10" id="KW-0406">Ion transport</keyword>
<feature type="transmembrane region" description="Helical" evidence="12">
    <location>
        <begin position="138"/>
        <end position="163"/>
    </location>
</feature>
<keyword evidence="3 10" id="KW-1003">Cell membrane</keyword>
<sequence>MSPQSYRSAVHISAIFGFYLSCAMLVPAFADFYSDHRDWIVFARASFFCGAFFAATVLATRDAPAQLNRKMGFLLVNLLWVVFSLVGAVPLWLSSKELNLMQAVFESVSAVTTTGSTVMVGLDHAAPGVLLWRSMLQWFGGIGIVALGLFVMPFLRVGGISFLRMESSDTNEKVFARIATFMRAFVMIYVAITLACSVAYHQFGMTQFDALNHAMTTVATGGFSTHDASFGHYDSVPLLWASTFFMTLCSLPFSVLILFVVKRSTTALRDPQILVFLGYLAVMGMALAAYHRVYNGVPFATALSHSFFNLASILSTSGYASEDYTLWGPFAVALAFFATFAGGCSGSTAGGIKAYRFVILFGAVRPLVTQILYPNSVTPVRYGGATVDPELQRAVFLFFAVFLALWAFGTLALGALGHDFTTAASSVITALSNVGPGVGPVVGPAGNFSTMSDPALAILSVLMIMGRLEVMTVLVLVSPIFWRS</sequence>
<comment type="subcellular location">
    <subcellularLocation>
        <location evidence="10">Cell inner membrane</location>
        <topology evidence="10">Multi-pass membrane protein</topology>
    </subcellularLocation>
    <subcellularLocation>
        <location evidence="1">Cell membrane</location>
        <topology evidence="1">Multi-pass membrane protein</topology>
    </subcellularLocation>
</comment>
<dbReference type="GO" id="GO:0005886">
    <property type="term" value="C:plasma membrane"/>
    <property type="evidence" value="ECO:0007669"/>
    <property type="project" value="UniProtKB-SubCell"/>
</dbReference>
<keyword evidence="13" id="KW-0614">Plasmid</keyword>
<evidence type="ECO:0000313" key="14">
    <source>
        <dbReference type="Proteomes" id="UP001055460"/>
    </source>
</evidence>
<proteinExistence type="inferred from homology"/>
<feature type="transmembrane region" description="Helical" evidence="12">
    <location>
        <begin position="324"/>
        <end position="342"/>
    </location>
</feature>
<feature type="transmembrane region" description="Helical" evidence="12">
    <location>
        <begin position="273"/>
        <end position="291"/>
    </location>
</feature>
<accession>A0A9Q8YEB4</accession>
<keyword evidence="4 10" id="KW-0633">Potassium transport</keyword>
<feature type="transmembrane region" description="Helical" evidence="12">
    <location>
        <begin position="455"/>
        <end position="482"/>
    </location>
</feature>
<evidence type="ECO:0000256" key="3">
    <source>
        <dbReference type="ARBA" id="ARBA00022475"/>
    </source>
</evidence>
<feature type="binding site" evidence="11">
    <location>
        <position position="221"/>
    </location>
    <ligand>
        <name>K(+)</name>
        <dbReference type="ChEBI" id="CHEBI:29103"/>
    </ligand>
</feature>
<feature type="binding site" evidence="11">
    <location>
        <position position="114"/>
    </location>
    <ligand>
        <name>K(+)</name>
        <dbReference type="ChEBI" id="CHEBI:29103"/>
    </ligand>
</feature>
<keyword evidence="7 12" id="KW-1133">Transmembrane helix</keyword>
<feature type="transmembrane region" description="Helical" evidence="12">
    <location>
        <begin position="393"/>
        <end position="416"/>
    </location>
</feature>
<dbReference type="Pfam" id="PF02386">
    <property type="entry name" value="TrkH"/>
    <property type="match status" value="1"/>
</dbReference>
<dbReference type="PIRSF" id="PIRSF006247">
    <property type="entry name" value="TrkH"/>
    <property type="match status" value="1"/>
</dbReference>
<evidence type="ECO:0000256" key="1">
    <source>
        <dbReference type="ARBA" id="ARBA00004651"/>
    </source>
</evidence>
<evidence type="ECO:0000256" key="9">
    <source>
        <dbReference type="ARBA" id="ARBA00023136"/>
    </source>
</evidence>
<feature type="transmembrane region" description="Helical" evidence="12">
    <location>
        <begin position="12"/>
        <end position="33"/>
    </location>
</feature>
<keyword evidence="5 12" id="KW-0812">Transmembrane</keyword>
<dbReference type="InterPro" id="IPR004772">
    <property type="entry name" value="TrkH"/>
</dbReference>
<comment type="similarity">
    <text evidence="10">Belongs to the TrkH potassium transport family.</text>
</comment>
<feature type="transmembrane region" description="Helical" evidence="12">
    <location>
        <begin position="184"/>
        <end position="203"/>
    </location>
</feature>
<dbReference type="GO" id="GO:0015379">
    <property type="term" value="F:potassium:chloride symporter activity"/>
    <property type="evidence" value="ECO:0007669"/>
    <property type="project" value="InterPro"/>
</dbReference>
<comment type="function">
    <text evidence="10">Low-affinity potassium transport system. Interacts with Trk system potassium uptake protein TrkA.</text>
</comment>
<dbReference type="EMBL" id="CP098809">
    <property type="protein sequence ID" value="USJ27343.1"/>
    <property type="molecule type" value="Genomic_DNA"/>
</dbReference>
<dbReference type="AlphaFoldDB" id="A0A9Q8YEB4"/>
<organism evidence="13 14">
    <name type="scientific">Ensifer adhaerens</name>
    <name type="common">Sinorhizobium morelense</name>
    <dbReference type="NCBI Taxonomy" id="106592"/>
    <lineage>
        <taxon>Bacteria</taxon>
        <taxon>Pseudomonadati</taxon>
        <taxon>Pseudomonadota</taxon>
        <taxon>Alphaproteobacteria</taxon>
        <taxon>Hyphomicrobiales</taxon>
        <taxon>Rhizobiaceae</taxon>
        <taxon>Sinorhizobium/Ensifer group</taxon>
        <taxon>Ensifer</taxon>
    </lineage>
</organism>
<feature type="transmembrane region" description="Helical" evidence="12">
    <location>
        <begin position="39"/>
        <end position="59"/>
    </location>
</feature>
<reference evidence="13" key="1">
    <citation type="submission" date="2022-06" db="EMBL/GenBank/DDBJ databases">
        <title>Physiological and biochemical characterization and genomic elucidation of a strain of the genus Ensifer adhaerens M8 that combines arsenic oxidation and chromium reduction.</title>
        <authorList>
            <person name="Li X."/>
            <person name="Yu c."/>
        </authorList>
    </citation>
    <scope>NUCLEOTIDE SEQUENCE</scope>
    <source>
        <strain evidence="13">M8</strain>
        <plasmid evidence="13">pB</plasmid>
    </source>
</reference>
<dbReference type="PANTHER" id="PTHR32024:SF3">
    <property type="entry name" value="TRK SYSTEM POTASSIUM UPTAKE PROTEIN"/>
    <property type="match status" value="1"/>
</dbReference>
<gene>
    <name evidence="13" type="ORF">NE863_33315</name>
</gene>
<name>A0A9Q8YEB4_ENSAD</name>